<dbReference type="GO" id="GO:0022900">
    <property type="term" value="P:electron transport chain"/>
    <property type="evidence" value="ECO:0007669"/>
    <property type="project" value="InterPro"/>
</dbReference>
<evidence type="ECO:0000313" key="9">
    <source>
        <dbReference type="EMBL" id="SLN29720.1"/>
    </source>
</evidence>
<evidence type="ECO:0000256" key="8">
    <source>
        <dbReference type="SAM" id="SignalP"/>
    </source>
</evidence>
<dbReference type="InterPro" id="IPR002321">
    <property type="entry name" value="Cyt_c_II"/>
</dbReference>
<dbReference type="RefSeq" id="WP_176244925.1">
    <property type="nucleotide sequence ID" value="NZ_FWFR01000001.1"/>
</dbReference>
<evidence type="ECO:0000256" key="2">
    <source>
        <dbReference type="ARBA" id="ARBA00022617"/>
    </source>
</evidence>
<dbReference type="Pfam" id="PF01322">
    <property type="entry name" value="Cytochrom_C_2"/>
    <property type="match status" value="1"/>
</dbReference>
<gene>
    <name evidence="9" type="ORF">OCH7691_01030</name>
</gene>
<keyword evidence="3 6" id="KW-0479">Metal-binding</keyword>
<proteinExistence type="predicted"/>
<organism evidence="9 10">
    <name type="scientific">Oceanibacterium hippocampi</name>
    <dbReference type="NCBI Taxonomy" id="745714"/>
    <lineage>
        <taxon>Bacteria</taxon>
        <taxon>Pseudomonadati</taxon>
        <taxon>Pseudomonadota</taxon>
        <taxon>Alphaproteobacteria</taxon>
        <taxon>Sneathiellales</taxon>
        <taxon>Sneathiellaceae</taxon>
        <taxon>Oceanibacterium</taxon>
    </lineage>
</organism>
<dbReference type="InterPro" id="IPR015984">
    <property type="entry name" value="Cyt_c_prime_subgr"/>
</dbReference>
<dbReference type="GO" id="GO:0009055">
    <property type="term" value="F:electron transfer activity"/>
    <property type="evidence" value="ECO:0007669"/>
    <property type="project" value="InterPro"/>
</dbReference>
<keyword evidence="4" id="KW-0249">Electron transport</keyword>
<feature type="binding site" description="covalent" evidence="7">
    <location>
        <position position="133"/>
    </location>
    <ligand>
        <name>heme c</name>
        <dbReference type="ChEBI" id="CHEBI:61717"/>
    </ligand>
</feature>
<accession>A0A1Y5S168</accession>
<feature type="binding site" description="covalent" evidence="7">
    <location>
        <position position="130"/>
    </location>
    <ligand>
        <name>heme c</name>
        <dbReference type="ChEBI" id="CHEBI:61717"/>
    </ligand>
</feature>
<dbReference type="PROSITE" id="PS51009">
    <property type="entry name" value="CYTCII"/>
    <property type="match status" value="1"/>
</dbReference>
<sequence>MKFRLLITVAALALTAGSALAEDDTPRQHVMKVIAGNMGAIGKVAKGEAEYSPALIENALEIHSLSKVVTALFPQGSKFGRAKDEIWSDWAGFEMKAKAFNEATPALVAAVKSGDQAQIGAALGAVGKTCGGCHETYRTPKD</sequence>
<dbReference type="Gene3D" id="1.20.120.10">
    <property type="entry name" value="Cytochrome c/b562"/>
    <property type="match status" value="1"/>
</dbReference>
<reference evidence="9 10" key="1">
    <citation type="submission" date="2017-03" db="EMBL/GenBank/DDBJ databases">
        <authorList>
            <person name="Afonso C.L."/>
            <person name="Miller P.J."/>
            <person name="Scott M.A."/>
            <person name="Spackman E."/>
            <person name="Goraichik I."/>
            <person name="Dimitrov K.M."/>
            <person name="Suarez D.L."/>
            <person name="Swayne D.E."/>
        </authorList>
    </citation>
    <scope>NUCLEOTIDE SEQUENCE [LARGE SCALE GENOMIC DNA]</scope>
    <source>
        <strain evidence="9 10">CECT 7691</strain>
    </source>
</reference>
<dbReference type="SUPFAM" id="SSF47175">
    <property type="entry name" value="Cytochromes"/>
    <property type="match status" value="1"/>
</dbReference>
<feature type="signal peptide" evidence="8">
    <location>
        <begin position="1"/>
        <end position="21"/>
    </location>
</feature>
<evidence type="ECO:0000256" key="1">
    <source>
        <dbReference type="ARBA" id="ARBA00022448"/>
    </source>
</evidence>
<keyword evidence="10" id="KW-1185">Reference proteome</keyword>
<dbReference type="InParanoid" id="A0A1Y5S168"/>
<evidence type="ECO:0000256" key="4">
    <source>
        <dbReference type="ARBA" id="ARBA00022982"/>
    </source>
</evidence>
<comment type="PTM">
    <text evidence="7">Binds 1 heme group per subunit.</text>
</comment>
<evidence type="ECO:0000256" key="5">
    <source>
        <dbReference type="ARBA" id="ARBA00023004"/>
    </source>
</evidence>
<evidence type="ECO:0000313" key="10">
    <source>
        <dbReference type="Proteomes" id="UP000193200"/>
    </source>
</evidence>
<name>A0A1Y5S168_9PROT</name>
<dbReference type="AlphaFoldDB" id="A0A1Y5S168"/>
<evidence type="ECO:0000256" key="6">
    <source>
        <dbReference type="PIRSR" id="PIRSR000027-1"/>
    </source>
</evidence>
<dbReference type="PRINTS" id="PR00608">
    <property type="entry name" value="CYTCHROMECII"/>
</dbReference>
<dbReference type="EMBL" id="FWFR01000001">
    <property type="protein sequence ID" value="SLN29720.1"/>
    <property type="molecule type" value="Genomic_DNA"/>
</dbReference>
<protein>
    <submittedName>
        <fullName evidence="9">Cytochrome c</fullName>
    </submittedName>
</protein>
<evidence type="ECO:0000256" key="3">
    <source>
        <dbReference type="ARBA" id="ARBA00022723"/>
    </source>
</evidence>
<keyword evidence="1" id="KW-0813">Transport</keyword>
<evidence type="ECO:0000256" key="7">
    <source>
        <dbReference type="PIRSR" id="PIRSR000027-2"/>
    </source>
</evidence>
<dbReference type="GO" id="GO:0020037">
    <property type="term" value="F:heme binding"/>
    <property type="evidence" value="ECO:0007669"/>
    <property type="project" value="InterPro"/>
</dbReference>
<dbReference type="PIRSF" id="PIRSF000027">
    <property type="entry name" value="Cytc_c_prime"/>
    <property type="match status" value="1"/>
</dbReference>
<dbReference type="InterPro" id="IPR010980">
    <property type="entry name" value="Cyt_c/b562"/>
</dbReference>
<dbReference type="GO" id="GO:0042597">
    <property type="term" value="C:periplasmic space"/>
    <property type="evidence" value="ECO:0007669"/>
    <property type="project" value="InterPro"/>
</dbReference>
<keyword evidence="5 6" id="KW-0408">Iron</keyword>
<dbReference type="GO" id="GO:0005506">
    <property type="term" value="F:iron ion binding"/>
    <property type="evidence" value="ECO:0007669"/>
    <property type="project" value="InterPro"/>
</dbReference>
<dbReference type="Proteomes" id="UP000193200">
    <property type="component" value="Unassembled WGS sequence"/>
</dbReference>
<keyword evidence="2 7" id="KW-0349">Heme</keyword>
<feature type="binding site" description="axial binding residue" evidence="6">
    <location>
        <position position="134"/>
    </location>
    <ligand>
        <name>heme c</name>
        <dbReference type="ChEBI" id="CHEBI:61717"/>
    </ligand>
    <ligandPart>
        <name>Fe</name>
        <dbReference type="ChEBI" id="CHEBI:18248"/>
    </ligandPart>
</feature>
<keyword evidence="8" id="KW-0732">Signal</keyword>
<feature type="chain" id="PRO_5010993032" evidence="8">
    <location>
        <begin position="22"/>
        <end position="142"/>
    </location>
</feature>
<dbReference type="InterPro" id="IPR012127">
    <property type="entry name" value="Cyt_c_prime"/>
</dbReference>